<evidence type="ECO:0000256" key="1">
    <source>
        <dbReference type="SAM" id="MobiDB-lite"/>
    </source>
</evidence>
<proteinExistence type="predicted"/>
<accession>A0AA86VS52</accession>
<feature type="domain" description="VQ" evidence="2">
    <location>
        <begin position="70"/>
        <end position="96"/>
    </location>
</feature>
<feature type="compositionally biased region" description="Basic residues" evidence="1">
    <location>
        <begin position="58"/>
        <end position="68"/>
    </location>
</feature>
<dbReference type="PANTHER" id="PTHR33179:SF29">
    <property type="entry name" value="OS06G0666400 PROTEIN"/>
    <property type="match status" value="1"/>
</dbReference>
<dbReference type="EMBL" id="OY731405">
    <property type="protein sequence ID" value="CAJ1971633.1"/>
    <property type="molecule type" value="Genomic_DNA"/>
</dbReference>
<organism evidence="3 4">
    <name type="scientific">Sphenostylis stenocarpa</name>
    <dbReference type="NCBI Taxonomy" id="92480"/>
    <lineage>
        <taxon>Eukaryota</taxon>
        <taxon>Viridiplantae</taxon>
        <taxon>Streptophyta</taxon>
        <taxon>Embryophyta</taxon>
        <taxon>Tracheophyta</taxon>
        <taxon>Spermatophyta</taxon>
        <taxon>Magnoliopsida</taxon>
        <taxon>eudicotyledons</taxon>
        <taxon>Gunneridae</taxon>
        <taxon>Pentapetalae</taxon>
        <taxon>rosids</taxon>
        <taxon>fabids</taxon>
        <taxon>Fabales</taxon>
        <taxon>Fabaceae</taxon>
        <taxon>Papilionoideae</taxon>
        <taxon>50 kb inversion clade</taxon>
        <taxon>NPAAA clade</taxon>
        <taxon>indigoferoid/millettioid clade</taxon>
        <taxon>Phaseoleae</taxon>
        <taxon>Sphenostylis</taxon>
    </lineage>
</organism>
<keyword evidence="4" id="KW-1185">Reference proteome</keyword>
<dbReference type="PANTHER" id="PTHR33179">
    <property type="entry name" value="VQ MOTIF-CONTAINING PROTEIN"/>
    <property type="match status" value="1"/>
</dbReference>
<evidence type="ECO:0000313" key="3">
    <source>
        <dbReference type="EMBL" id="CAJ1971633.1"/>
    </source>
</evidence>
<gene>
    <name evidence="3" type="ORF">AYBTSS11_LOCUS23634</name>
</gene>
<dbReference type="Gramene" id="rna-AYBTSS11_LOCUS23634">
    <property type="protein sequence ID" value="CAJ1971633.1"/>
    <property type="gene ID" value="gene-AYBTSS11_LOCUS23634"/>
</dbReference>
<dbReference type="AlphaFoldDB" id="A0AA86VS52"/>
<protein>
    <recommendedName>
        <fullName evidence="2">VQ domain-containing protein</fullName>
    </recommendedName>
</protein>
<evidence type="ECO:0000259" key="2">
    <source>
        <dbReference type="Pfam" id="PF05678"/>
    </source>
</evidence>
<reference evidence="3" key="1">
    <citation type="submission" date="2023-10" db="EMBL/GenBank/DDBJ databases">
        <authorList>
            <person name="Domelevo Entfellner J.-B."/>
        </authorList>
    </citation>
    <scope>NUCLEOTIDE SEQUENCE</scope>
</reference>
<evidence type="ECO:0000313" key="4">
    <source>
        <dbReference type="Proteomes" id="UP001189624"/>
    </source>
</evidence>
<dbReference type="Proteomes" id="UP001189624">
    <property type="component" value="Chromosome 8"/>
</dbReference>
<dbReference type="Pfam" id="PF05678">
    <property type="entry name" value="VQ"/>
    <property type="match status" value="1"/>
</dbReference>
<name>A0AA86VS52_9FABA</name>
<sequence length="178" mass="19365">MTHVIMSGPIPNDNWLHFYQQTQFSGAQEMLPSPVSEATTVTTTAAPAQLSPEGRVSKPMRRRSRASRRTPTTLLNTDTTNFRAMVQQFTGAPSAPDLFGPSRPVPVNPNGFMLTASHSVHHHQQLLYQQQHYPTTYTEGGDGGLFERLSNPTATATNDGGGVLMEHGGRFLPTTSSS</sequence>
<feature type="region of interest" description="Disordered" evidence="1">
    <location>
        <begin position="51"/>
        <end position="70"/>
    </location>
</feature>
<dbReference type="InterPro" id="IPR039609">
    <property type="entry name" value="VQ_15/22"/>
</dbReference>
<dbReference type="InterPro" id="IPR008889">
    <property type="entry name" value="VQ"/>
</dbReference>